<reference evidence="2" key="2">
    <citation type="journal article" date="2023" name="BMC Genomics">
        <title>Pest status, molecular evolution, and epigenetic factors derived from the genome assembly of Frankliniella fusca, a thysanopteran phytovirus vector.</title>
        <authorList>
            <person name="Catto M.A."/>
            <person name="Labadie P.E."/>
            <person name="Jacobson A.L."/>
            <person name="Kennedy G.G."/>
            <person name="Srinivasan R."/>
            <person name="Hunt B.G."/>
        </authorList>
    </citation>
    <scope>NUCLEOTIDE SEQUENCE</scope>
    <source>
        <strain evidence="2">PL_HMW_Pooled</strain>
    </source>
</reference>
<dbReference type="Proteomes" id="UP001219518">
    <property type="component" value="Unassembled WGS sequence"/>
</dbReference>
<organism evidence="2 3">
    <name type="scientific">Frankliniella fusca</name>
    <dbReference type="NCBI Taxonomy" id="407009"/>
    <lineage>
        <taxon>Eukaryota</taxon>
        <taxon>Metazoa</taxon>
        <taxon>Ecdysozoa</taxon>
        <taxon>Arthropoda</taxon>
        <taxon>Hexapoda</taxon>
        <taxon>Insecta</taxon>
        <taxon>Pterygota</taxon>
        <taxon>Neoptera</taxon>
        <taxon>Paraneoptera</taxon>
        <taxon>Thysanoptera</taxon>
        <taxon>Terebrantia</taxon>
        <taxon>Thripoidea</taxon>
        <taxon>Thripidae</taxon>
        <taxon>Frankliniella</taxon>
    </lineage>
</organism>
<accession>A0AAE1HPN8</accession>
<evidence type="ECO:0000256" key="1">
    <source>
        <dbReference type="SAM" id="MobiDB-lite"/>
    </source>
</evidence>
<feature type="region of interest" description="Disordered" evidence="1">
    <location>
        <begin position="117"/>
        <end position="148"/>
    </location>
</feature>
<feature type="compositionally biased region" description="Basic and acidic residues" evidence="1">
    <location>
        <begin position="239"/>
        <end position="257"/>
    </location>
</feature>
<evidence type="ECO:0000313" key="2">
    <source>
        <dbReference type="EMBL" id="KAK3925210.1"/>
    </source>
</evidence>
<feature type="region of interest" description="Disordered" evidence="1">
    <location>
        <begin position="239"/>
        <end position="280"/>
    </location>
</feature>
<sequence>MANQMGQFALVFCKDPSSAEIFKCTEFEDPNGLFEVGAIRRVKQRSWQECSGTILCIGTKKALSQIKVDSNGVINISLTKEEAIQNRFQELAKMKKMATQSQAAKEKHMSELNARLLANGPDSLPSSSKTAEPKKKSKKRKATPEERTLLEEQLKALPYKTKRIGDWQLSTGDDVYLKGSTLLAITKCYCKAPTLMFRSILDEVIPREISMYVMNTCKENNIEATYDLNKLVTNYIEHRQDPDRKKNKKSGGEKESVNVDDITELTDNSSNMTDNSNAVSADWDSTEINVATEAGTIFTEAGTIFTESDTQKTYRSI</sequence>
<keyword evidence="3" id="KW-1185">Reference proteome</keyword>
<dbReference type="AlphaFoldDB" id="A0AAE1HPN8"/>
<proteinExistence type="predicted"/>
<dbReference type="EMBL" id="JAHWGI010001223">
    <property type="protein sequence ID" value="KAK3925210.1"/>
    <property type="molecule type" value="Genomic_DNA"/>
</dbReference>
<evidence type="ECO:0000313" key="3">
    <source>
        <dbReference type="Proteomes" id="UP001219518"/>
    </source>
</evidence>
<reference evidence="2" key="1">
    <citation type="submission" date="2021-07" db="EMBL/GenBank/DDBJ databases">
        <authorList>
            <person name="Catto M.A."/>
            <person name="Jacobson A."/>
            <person name="Kennedy G."/>
            <person name="Labadie P."/>
            <person name="Hunt B.G."/>
            <person name="Srinivasan R."/>
        </authorList>
    </citation>
    <scope>NUCLEOTIDE SEQUENCE</scope>
    <source>
        <strain evidence="2">PL_HMW_Pooled</strain>
        <tissue evidence="2">Head</tissue>
    </source>
</reference>
<comment type="caution">
    <text evidence="2">The sequence shown here is derived from an EMBL/GenBank/DDBJ whole genome shotgun (WGS) entry which is preliminary data.</text>
</comment>
<protein>
    <submittedName>
        <fullName evidence="2">Protein TRM32</fullName>
    </submittedName>
</protein>
<name>A0AAE1HPN8_9NEOP</name>
<gene>
    <name evidence="2" type="ORF">KUF71_002596</name>
</gene>
<feature type="compositionally biased region" description="Low complexity" evidence="1">
    <location>
        <begin position="266"/>
        <end position="277"/>
    </location>
</feature>